<name>A0AAE1Y159_9LAMI</name>
<reference evidence="2" key="1">
    <citation type="submission" date="2020-06" db="EMBL/GenBank/DDBJ databases">
        <authorList>
            <person name="Li T."/>
            <person name="Hu X."/>
            <person name="Zhang T."/>
            <person name="Song X."/>
            <person name="Zhang H."/>
            <person name="Dai N."/>
            <person name="Sheng W."/>
            <person name="Hou X."/>
            <person name="Wei L."/>
        </authorList>
    </citation>
    <scope>NUCLEOTIDE SEQUENCE</scope>
    <source>
        <strain evidence="2">3651</strain>
        <tissue evidence="2">Leaf</tissue>
    </source>
</reference>
<keyword evidence="1" id="KW-0472">Membrane</keyword>
<keyword evidence="1" id="KW-1133">Transmembrane helix</keyword>
<keyword evidence="1" id="KW-0812">Transmembrane</keyword>
<feature type="transmembrane region" description="Helical" evidence="1">
    <location>
        <begin position="299"/>
        <end position="318"/>
    </location>
</feature>
<proteinExistence type="predicted"/>
<feature type="transmembrane region" description="Helical" evidence="1">
    <location>
        <begin position="148"/>
        <end position="168"/>
    </location>
</feature>
<evidence type="ECO:0000256" key="1">
    <source>
        <dbReference type="SAM" id="Phobius"/>
    </source>
</evidence>
<feature type="transmembrane region" description="Helical" evidence="1">
    <location>
        <begin position="120"/>
        <end position="142"/>
    </location>
</feature>
<comment type="caution">
    <text evidence="2">The sequence shown here is derived from an EMBL/GenBank/DDBJ whole genome shotgun (WGS) entry which is preliminary data.</text>
</comment>
<accession>A0AAE1Y159</accession>
<dbReference type="PANTHER" id="PTHR33358:SF12">
    <property type="entry name" value="F-BOX PROTEIN WITH A DOMAIN PROTEIN"/>
    <property type="match status" value="1"/>
</dbReference>
<sequence length="426" mass="46374">MATLKASSLFLNSSISSSSASNSKQRGIIRATINIPNRVNKISLPGLQTRGLMAEELQELHKCTDKPLSPVNVRTTQRNESNGSEYSLVVAKLYAILEAVADRVEMHKNIGDQRNNWNSLLLTSINALTLAAATMAGIAAISGGAPAVAMKLSSTVMYVAATGMLSVVNKIQPSQLAEEQRNAARLFKQLQSQIETTLSIGKPTAFDVKEMMDKVLALDKAYPLPLLGAMLEKFPATVEPAVWWPEQRRKQPRSGNDQCYNGWDGKLEVEMREIINVIRRNDEEDYLRLGGKALKLNKFLAVSGPVLTGLAAVGSALVGSPSHGSWAVVLGVVGGALASVVNAFEHGGQVGMVFEMYRSNAGFFKLMEESIESNLREEDLERRENGEVFEMKVCLQLGRNLSELRDLAAAASVKGEDMDEFASKLF</sequence>
<evidence type="ECO:0000313" key="3">
    <source>
        <dbReference type="Proteomes" id="UP001293254"/>
    </source>
</evidence>
<organism evidence="2 3">
    <name type="scientific">Sesamum alatum</name>
    <dbReference type="NCBI Taxonomy" id="300844"/>
    <lineage>
        <taxon>Eukaryota</taxon>
        <taxon>Viridiplantae</taxon>
        <taxon>Streptophyta</taxon>
        <taxon>Embryophyta</taxon>
        <taxon>Tracheophyta</taxon>
        <taxon>Spermatophyta</taxon>
        <taxon>Magnoliopsida</taxon>
        <taxon>eudicotyledons</taxon>
        <taxon>Gunneridae</taxon>
        <taxon>Pentapetalae</taxon>
        <taxon>asterids</taxon>
        <taxon>lamiids</taxon>
        <taxon>Lamiales</taxon>
        <taxon>Pedaliaceae</taxon>
        <taxon>Sesamum</taxon>
    </lineage>
</organism>
<keyword evidence="3" id="KW-1185">Reference proteome</keyword>
<evidence type="ECO:0000313" key="2">
    <source>
        <dbReference type="EMBL" id="KAK4421351.1"/>
    </source>
</evidence>
<dbReference type="Proteomes" id="UP001293254">
    <property type="component" value="Unassembled WGS sequence"/>
</dbReference>
<feature type="transmembrane region" description="Helical" evidence="1">
    <location>
        <begin position="324"/>
        <end position="344"/>
    </location>
</feature>
<dbReference type="PANTHER" id="PTHR33358">
    <property type="entry name" value="F-BOX PROTEIN WITH A DOMAIN PROTEIN"/>
    <property type="match status" value="1"/>
</dbReference>
<protein>
    <submittedName>
        <fullName evidence="2">F-box protein</fullName>
    </submittedName>
</protein>
<gene>
    <name evidence="2" type="ORF">Salat_2085600</name>
</gene>
<reference evidence="2" key="2">
    <citation type="journal article" date="2024" name="Plant">
        <title>Genomic evolution and insights into agronomic trait innovations of Sesamum species.</title>
        <authorList>
            <person name="Miao H."/>
            <person name="Wang L."/>
            <person name="Qu L."/>
            <person name="Liu H."/>
            <person name="Sun Y."/>
            <person name="Le M."/>
            <person name="Wang Q."/>
            <person name="Wei S."/>
            <person name="Zheng Y."/>
            <person name="Lin W."/>
            <person name="Duan Y."/>
            <person name="Cao H."/>
            <person name="Xiong S."/>
            <person name="Wang X."/>
            <person name="Wei L."/>
            <person name="Li C."/>
            <person name="Ma Q."/>
            <person name="Ju M."/>
            <person name="Zhao R."/>
            <person name="Li G."/>
            <person name="Mu C."/>
            <person name="Tian Q."/>
            <person name="Mei H."/>
            <person name="Zhang T."/>
            <person name="Gao T."/>
            <person name="Zhang H."/>
        </authorList>
    </citation>
    <scope>NUCLEOTIDE SEQUENCE</scope>
    <source>
        <strain evidence="2">3651</strain>
    </source>
</reference>
<dbReference type="AlphaFoldDB" id="A0AAE1Y159"/>
<dbReference type="EMBL" id="JACGWO010000008">
    <property type="protein sequence ID" value="KAK4421351.1"/>
    <property type="molecule type" value="Genomic_DNA"/>
</dbReference>
<dbReference type="InterPro" id="IPR027949">
    <property type="entry name" value="Chloroplast_duf"/>
</dbReference>
<dbReference type="Pfam" id="PF14476">
    <property type="entry name" value="Chloroplast_duf"/>
    <property type="match status" value="1"/>
</dbReference>